<evidence type="ECO:0000256" key="1">
    <source>
        <dbReference type="ARBA" id="ARBA00022729"/>
    </source>
</evidence>
<evidence type="ECO:0000256" key="2">
    <source>
        <dbReference type="SAM" id="SignalP"/>
    </source>
</evidence>
<sequence>MKQNNYSQKMLTILFMAGMLLLTACSNNGSDQSNKKAATTSKQKSNLDFSHFFPPNHEQETVVVQEFISRVTDATDGKLKVTSYPGASLAAPSAQFDSAAAGAVDIGLSVHSYTPNQFPLSSVMELPFISDSGVQGSKVLWQLYEEFPEMQQEYAEVVPLWLYTSEPGQLFTVGKPVKSVDDLKGMRIRSPSPEVNEWLTALGASPVSMSMNETYEALEKGVVDGTVGPWHTLLDYSLHSVVDYVTVGNFYMSTFFTVMNTDSYDALGAENQKVLKDITGEKMGEVAGGNFDKRAEEAIKTAKESGIKIYQLSDQDIEEWKILINPTIEKWIKKMEDKGLPGQKIYDRALELSQK</sequence>
<dbReference type="SUPFAM" id="SSF53850">
    <property type="entry name" value="Periplasmic binding protein-like II"/>
    <property type="match status" value="1"/>
</dbReference>
<dbReference type="PROSITE" id="PS51257">
    <property type="entry name" value="PROKAR_LIPOPROTEIN"/>
    <property type="match status" value="1"/>
</dbReference>
<dbReference type="InterPro" id="IPR038404">
    <property type="entry name" value="TRAP_DctP_sf"/>
</dbReference>
<organism evidence="3 4">
    <name type="scientific">Bacillus chungangensis</name>
    <dbReference type="NCBI Taxonomy" id="587633"/>
    <lineage>
        <taxon>Bacteria</taxon>
        <taxon>Bacillati</taxon>
        <taxon>Bacillota</taxon>
        <taxon>Bacilli</taxon>
        <taxon>Bacillales</taxon>
        <taxon>Bacillaceae</taxon>
        <taxon>Bacillus</taxon>
    </lineage>
</organism>
<feature type="chain" id="PRO_5047100005" evidence="2">
    <location>
        <begin position="30"/>
        <end position="355"/>
    </location>
</feature>
<accession>A0ABT9WPZ5</accession>
<dbReference type="Gene3D" id="3.40.190.170">
    <property type="entry name" value="Bacterial extracellular solute-binding protein, family 7"/>
    <property type="match status" value="1"/>
</dbReference>
<protein>
    <submittedName>
        <fullName evidence="3">TRAP-type C4-dicarboxylate transport system substrate-binding protein</fullName>
    </submittedName>
</protein>
<name>A0ABT9WPZ5_9BACI</name>
<dbReference type="CDD" id="cd13665">
    <property type="entry name" value="PBP2_TRAP_Dctp3_4"/>
    <property type="match status" value="1"/>
</dbReference>
<feature type="signal peptide" evidence="2">
    <location>
        <begin position="1"/>
        <end position="29"/>
    </location>
</feature>
<dbReference type="Pfam" id="PF03480">
    <property type="entry name" value="DctP"/>
    <property type="match status" value="1"/>
</dbReference>
<evidence type="ECO:0000313" key="4">
    <source>
        <dbReference type="Proteomes" id="UP001223586"/>
    </source>
</evidence>
<dbReference type="EMBL" id="JAUSTT010000005">
    <property type="protein sequence ID" value="MDQ0175357.1"/>
    <property type="molecule type" value="Genomic_DNA"/>
</dbReference>
<dbReference type="PANTHER" id="PTHR33376">
    <property type="match status" value="1"/>
</dbReference>
<dbReference type="PANTHER" id="PTHR33376:SF15">
    <property type="entry name" value="BLL6794 PROTEIN"/>
    <property type="match status" value="1"/>
</dbReference>
<keyword evidence="4" id="KW-1185">Reference proteome</keyword>
<dbReference type="Proteomes" id="UP001223586">
    <property type="component" value="Unassembled WGS sequence"/>
</dbReference>
<comment type="caution">
    <text evidence="3">The sequence shown here is derived from an EMBL/GenBank/DDBJ whole genome shotgun (WGS) entry which is preliminary data.</text>
</comment>
<dbReference type="RefSeq" id="WP_307227610.1">
    <property type="nucleotide sequence ID" value="NZ_JAUSTT010000005.1"/>
</dbReference>
<proteinExistence type="predicted"/>
<dbReference type="InterPro" id="IPR018389">
    <property type="entry name" value="DctP_fam"/>
</dbReference>
<evidence type="ECO:0000313" key="3">
    <source>
        <dbReference type="EMBL" id="MDQ0175357.1"/>
    </source>
</evidence>
<gene>
    <name evidence="3" type="ORF">J2S08_001191</name>
</gene>
<reference evidence="3 4" key="1">
    <citation type="submission" date="2023-07" db="EMBL/GenBank/DDBJ databases">
        <title>Genomic Encyclopedia of Type Strains, Phase IV (KMG-IV): sequencing the most valuable type-strain genomes for metagenomic binning, comparative biology and taxonomic classification.</title>
        <authorList>
            <person name="Goeker M."/>
        </authorList>
    </citation>
    <scope>NUCLEOTIDE SEQUENCE [LARGE SCALE GENOMIC DNA]</scope>
    <source>
        <strain evidence="3 4">DSM 23837</strain>
    </source>
</reference>
<keyword evidence="1 2" id="KW-0732">Signal</keyword>
<dbReference type="NCBIfam" id="NF037995">
    <property type="entry name" value="TRAP_S1"/>
    <property type="match status" value="1"/>
</dbReference>